<dbReference type="FunCoup" id="L0ABF8">
    <property type="interactions" value="87"/>
</dbReference>
<dbReference type="InterPro" id="IPR029057">
    <property type="entry name" value="PRTase-like"/>
</dbReference>
<evidence type="ECO:0000256" key="2">
    <source>
        <dbReference type="ARBA" id="ARBA00022679"/>
    </source>
</evidence>
<evidence type="ECO:0000256" key="1">
    <source>
        <dbReference type="ARBA" id="ARBA00022676"/>
    </source>
</evidence>
<dbReference type="InterPro" id="IPR000836">
    <property type="entry name" value="PRTase_dom"/>
</dbReference>
<dbReference type="STRING" id="1056495.Calag_0630"/>
<organism evidence="4 5">
    <name type="scientific">Caldisphaera lagunensis (strain DSM 15908 / JCM 11604 / ANMR 0165 / IC-154)</name>
    <dbReference type="NCBI Taxonomy" id="1056495"/>
    <lineage>
        <taxon>Archaea</taxon>
        <taxon>Thermoproteota</taxon>
        <taxon>Thermoprotei</taxon>
        <taxon>Acidilobales</taxon>
        <taxon>Caldisphaeraceae</taxon>
        <taxon>Caldisphaera</taxon>
    </lineage>
</organism>
<dbReference type="CDD" id="cd06223">
    <property type="entry name" value="PRTases_typeI"/>
    <property type="match status" value="1"/>
</dbReference>
<dbReference type="GO" id="GO:0016757">
    <property type="term" value="F:glycosyltransferase activity"/>
    <property type="evidence" value="ECO:0007669"/>
    <property type="project" value="UniProtKB-KW"/>
</dbReference>
<dbReference type="OrthoDB" id="4952at2157"/>
<evidence type="ECO:0000259" key="3">
    <source>
        <dbReference type="Pfam" id="PF00156"/>
    </source>
</evidence>
<keyword evidence="5" id="KW-1185">Reference proteome</keyword>
<dbReference type="eggNOG" id="arCOG00040">
    <property type="taxonomic scope" value="Archaea"/>
</dbReference>
<accession>L0ABF8</accession>
<dbReference type="InParanoid" id="L0ABF8"/>
<proteinExistence type="predicted"/>
<keyword evidence="1 4" id="KW-0328">Glycosyltransferase</keyword>
<dbReference type="RefSeq" id="WP_015232283.1">
    <property type="nucleotide sequence ID" value="NC_019791.1"/>
</dbReference>
<reference evidence="5" key="1">
    <citation type="submission" date="2012-03" db="EMBL/GenBank/DDBJ databases">
        <title>Complete genome of Caldisphaera lagunensis DSM 15908.</title>
        <authorList>
            <person name="Lucas S."/>
            <person name="Copeland A."/>
            <person name="Lapidus A."/>
            <person name="Glavina del Rio T."/>
            <person name="Dalin E."/>
            <person name="Tice H."/>
            <person name="Bruce D."/>
            <person name="Goodwin L."/>
            <person name="Pitluck S."/>
            <person name="Peters L."/>
            <person name="Mikhailova N."/>
            <person name="Teshima H."/>
            <person name="Kyrpides N."/>
            <person name="Mavromatis K."/>
            <person name="Ivanova N."/>
            <person name="Brettin T."/>
            <person name="Detter J.C."/>
            <person name="Han C."/>
            <person name="Larimer F."/>
            <person name="Land M."/>
            <person name="Hauser L."/>
            <person name="Markowitz V."/>
            <person name="Cheng J.-F."/>
            <person name="Hugenholtz P."/>
            <person name="Woyke T."/>
            <person name="Wu D."/>
            <person name="Spring S."/>
            <person name="Schroeder M."/>
            <person name="Brambilla E."/>
            <person name="Klenk H.-P."/>
            <person name="Eisen J.A."/>
        </authorList>
    </citation>
    <scope>NUCLEOTIDE SEQUENCE [LARGE SCALE GENOMIC DNA]</scope>
    <source>
        <strain evidence="5">DSM 15908 / JCM 11604 / IC-154</strain>
    </source>
</reference>
<dbReference type="HOGENOM" id="CLU_080904_0_0_2"/>
<dbReference type="GeneID" id="14211890"/>
<dbReference type="AlphaFoldDB" id="L0ABF8"/>
<dbReference type="Proteomes" id="UP000010469">
    <property type="component" value="Chromosome"/>
</dbReference>
<name>L0ABF8_CALLD</name>
<keyword evidence="2 4" id="KW-0808">Transferase</keyword>
<dbReference type="PANTHER" id="PTHR43363:SF2">
    <property type="entry name" value="PHOSPHORIBOSYLTRANSFERASE"/>
    <property type="match status" value="1"/>
</dbReference>
<dbReference type="SUPFAM" id="SSF53271">
    <property type="entry name" value="PRTase-like"/>
    <property type="match status" value="1"/>
</dbReference>
<evidence type="ECO:0000313" key="5">
    <source>
        <dbReference type="Proteomes" id="UP000010469"/>
    </source>
</evidence>
<dbReference type="EMBL" id="CP003378">
    <property type="protein sequence ID" value="AFZ70385.1"/>
    <property type="molecule type" value="Genomic_DNA"/>
</dbReference>
<dbReference type="KEGG" id="clg:Calag_0630"/>
<feature type="domain" description="Phosphoribosyltransferase" evidence="3">
    <location>
        <begin position="20"/>
        <end position="143"/>
    </location>
</feature>
<gene>
    <name evidence="4" type="ordered locus">Calag_0630</name>
</gene>
<dbReference type="Pfam" id="PF00156">
    <property type="entry name" value="Pribosyltran"/>
    <property type="match status" value="1"/>
</dbReference>
<protein>
    <submittedName>
        <fullName evidence="4">Putative phosphoribosyltransferase</fullName>
    </submittedName>
</protein>
<sequence length="228" mass="26926">MPKVSVKLVSWSEIVDWAYNLSKLIESSNFNPDIIVAVARGGYVPARLLCDFLGVSDLLSVQSQHWIEAAKVTQKAILRYPYKIDAKNKNILVVDDIVDTGETLKLAKEYIAESWNPKDIRTASLQWISSVAKYKPDYYLIEVKDWSWYQYPWTRLEDIMEFIERIFKEDERAKKGLDYEELKSIFIEWYGISDKDLGEYWNLAFDKLISKKIIYKNGEKYYYELKRK</sequence>
<evidence type="ECO:0000313" key="4">
    <source>
        <dbReference type="EMBL" id="AFZ70385.1"/>
    </source>
</evidence>
<dbReference type="PANTHER" id="PTHR43363">
    <property type="entry name" value="HYPOXANTHINE PHOSPHORIBOSYLTRANSFERASE"/>
    <property type="match status" value="1"/>
</dbReference>
<dbReference type="Gene3D" id="3.40.50.2020">
    <property type="match status" value="1"/>
</dbReference>